<dbReference type="GO" id="GO:0032259">
    <property type="term" value="P:methylation"/>
    <property type="evidence" value="ECO:0007669"/>
    <property type="project" value="UniProtKB-KW"/>
</dbReference>
<evidence type="ECO:0000259" key="8">
    <source>
        <dbReference type="Pfam" id="PF02384"/>
    </source>
</evidence>
<accession>T2T4N5</accession>
<reference evidence="9 10" key="1">
    <citation type="journal article" date="2013" name="Genome Announc.">
        <title>Draft Genome Sequences of Helicobacter pylori Strains Isolated from Regions of Low and High Gastric Cancer Risk in Colombia.</title>
        <authorList>
            <person name="Sheh A."/>
            <person name="Piazuelo M.B."/>
            <person name="Wilson K.T."/>
            <person name="Correa P."/>
            <person name="Fox J.G."/>
        </authorList>
    </citation>
    <scope>NUCLEOTIDE SEQUENCE [LARGE SCALE GENOMIC DNA]</scope>
    <source>
        <strain evidence="9 10">PZ5056</strain>
    </source>
</reference>
<evidence type="ECO:0000256" key="6">
    <source>
        <dbReference type="ARBA" id="ARBA00022747"/>
    </source>
</evidence>
<dbReference type="GO" id="GO:0009007">
    <property type="term" value="F:site-specific DNA-methyltransferase (adenine-specific) activity"/>
    <property type="evidence" value="ECO:0007669"/>
    <property type="project" value="UniProtKB-EC"/>
</dbReference>
<dbReference type="EMBL" id="ASYU01000048">
    <property type="protein sequence ID" value="EQD99583.1"/>
    <property type="molecule type" value="Genomic_DNA"/>
</dbReference>
<comment type="caution">
    <text evidence="9">The sequence shown here is derived from an EMBL/GenBank/DDBJ whole genome shotgun (WGS) entry which is preliminary data.</text>
</comment>
<dbReference type="PATRIC" id="fig|1337393.3.peg.330"/>
<name>T2T4N5_HELPX</name>
<evidence type="ECO:0000256" key="3">
    <source>
        <dbReference type="ARBA" id="ARBA00022603"/>
    </source>
</evidence>
<dbReference type="PRINTS" id="PR00507">
    <property type="entry name" value="N12N6MTFRASE"/>
</dbReference>
<proteinExistence type="inferred from homology"/>
<evidence type="ECO:0000313" key="10">
    <source>
        <dbReference type="Proteomes" id="UP000015834"/>
    </source>
</evidence>
<dbReference type="GO" id="GO:0009307">
    <property type="term" value="P:DNA restriction-modification system"/>
    <property type="evidence" value="ECO:0007669"/>
    <property type="project" value="UniProtKB-KW"/>
</dbReference>
<keyword evidence="3 9" id="KW-0489">Methyltransferase</keyword>
<evidence type="ECO:0000313" key="9">
    <source>
        <dbReference type="EMBL" id="EQD99583.1"/>
    </source>
</evidence>
<dbReference type="Proteomes" id="UP000015834">
    <property type="component" value="Unassembled WGS sequence"/>
</dbReference>
<evidence type="ECO:0000256" key="4">
    <source>
        <dbReference type="ARBA" id="ARBA00022679"/>
    </source>
</evidence>
<dbReference type="EC" id="2.1.1.72" evidence="2"/>
<dbReference type="AlphaFoldDB" id="T2T4N5"/>
<dbReference type="InterPro" id="IPR029063">
    <property type="entry name" value="SAM-dependent_MTases_sf"/>
</dbReference>
<evidence type="ECO:0000256" key="5">
    <source>
        <dbReference type="ARBA" id="ARBA00022691"/>
    </source>
</evidence>
<sequence length="549" mass="63007">MPNNALLQIKQDTLKLIDDLKVICTSFGLGNDGNEYKIITQCFLYKFLCDKFEFFFETKFPNKTIRDYKDFNEEEKEDFFLKLDDNKLPKLAYDELLNYLFEKHFNDNDLHLKLDAIFNRISSNNAELFNTQSTDKTTIALFESISQYINEESKRANFTRALLDKLKNFNFKQAFLNLQNQQGYDFFAPIFEYLLKDYNNAGGGKYAEYYTPLSIASIIAKLLINEPTQSVKIYDPSAGTGTLLMALAHQIGTDSCTLYAQDISQKSLRMLKLNLILNDLTHSLRYAIEGNTLINPYHSKDDRGNEIKMDFIVSNPPFKLDFSNEHAEISQNKNDFFLGVPNIPKNDKSNKSKMPIYTLFFQHCLNMLSNKGKGAIIVPTGFISAKSGIENKIVRHLVDERLVYGVVCMPSQVFANTGTNVSIIFFQKTPSAKEVVLIDASKLGEKYTENKNKKTRLRPSDMDLILETFQNKTKKSDFCALVSFDEITEKNYSLNPGQYFTIEDTSETISQAEFENLMQQYSSELASLFDESQNLQQEILETLKGVRFE</sequence>
<feature type="domain" description="DNA methylase adenine-specific" evidence="8">
    <location>
        <begin position="184"/>
        <end position="507"/>
    </location>
</feature>
<dbReference type="PROSITE" id="PS00092">
    <property type="entry name" value="N6_MTASE"/>
    <property type="match status" value="1"/>
</dbReference>
<dbReference type="GO" id="GO:0008170">
    <property type="term" value="F:N-methyltransferase activity"/>
    <property type="evidence" value="ECO:0007669"/>
    <property type="project" value="InterPro"/>
</dbReference>
<keyword evidence="5" id="KW-0949">S-adenosyl-L-methionine</keyword>
<dbReference type="REBASE" id="73087">
    <property type="entry name" value="M.Hpy5056ORF8615P"/>
</dbReference>
<dbReference type="SUPFAM" id="SSF53335">
    <property type="entry name" value="S-adenosyl-L-methionine-dependent methyltransferases"/>
    <property type="match status" value="1"/>
</dbReference>
<dbReference type="Pfam" id="PF02384">
    <property type="entry name" value="N6_Mtase"/>
    <property type="match status" value="1"/>
</dbReference>
<keyword evidence="6" id="KW-0680">Restriction system</keyword>
<dbReference type="PANTHER" id="PTHR42933:SF1">
    <property type="entry name" value="SITE-SPECIFIC DNA-METHYLTRANSFERASE (ADENINE-SPECIFIC)"/>
    <property type="match status" value="1"/>
</dbReference>
<organism evidence="9 10">
    <name type="scientific">Helicobacter pylori PZ5056</name>
    <dbReference type="NCBI Taxonomy" id="1337393"/>
    <lineage>
        <taxon>Bacteria</taxon>
        <taxon>Pseudomonadati</taxon>
        <taxon>Campylobacterota</taxon>
        <taxon>Epsilonproteobacteria</taxon>
        <taxon>Campylobacterales</taxon>
        <taxon>Helicobacteraceae</taxon>
        <taxon>Helicobacter</taxon>
    </lineage>
</organism>
<keyword evidence="4" id="KW-0808">Transferase</keyword>
<comment type="catalytic activity">
    <reaction evidence="7">
        <text>a 2'-deoxyadenosine in DNA + S-adenosyl-L-methionine = an N(6)-methyl-2'-deoxyadenosine in DNA + S-adenosyl-L-homocysteine + H(+)</text>
        <dbReference type="Rhea" id="RHEA:15197"/>
        <dbReference type="Rhea" id="RHEA-COMP:12418"/>
        <dbReference type="Rhea" id="RHEA-COMP:12419"/>
        <dbReference type="ChEBI" id="CHEBI:15378"/>
        <dbReference type="ChEBI" id="CHEBI:57856"/>
        <dbReference type="ChEBI" id="CHEBI:59789"/>
        <dbReference type="ChEBI" id="CHEBI:90615"/>
        <dbReference type="ChEBI" id="CHEBI:90616"/>
        <dbReference type="EC" id="2.1.1.72"/>
    </reaction>
</comment>
<dbReference type="InterPro" id="IPR003356">
    <property type="entry name" value="DNA_methylase_A-5"/>
</dbReference>
<dbReference type="GO" id="GO:0003677">
    <property type="term" value="F:DNA binding"/>
    <property type="evidence" value="ECO:0007669"/>
    <property type="project" value="InterPro"/>
</dbReference>
<protein>
    <recommendedName>
        <fullName evidence="2">site-specific DNA-methyltransferase (adenine-specific)</fullName>
        <ecNumber evidence="2">2.1.1.72</ecNumber>
    </recommendedName>
</protein>
<dbReference type="PANTHER" id="PTHR42933">
    <property type="entry name" value="SLR6095 PROTEIN"/>
    <property type="match status" value="1"/>
</dbReference>
<dbReference type="InterPro" id="IPR051537">
    <property type="entry name" value="DNA_Adenine_Mtase"/>
</dbReference>
<dbReference type="InterPro" id="IPR002052">
    <property type="entry name" value="DNA_methylase_N6_adenine_CS"/>
</dbReference>
<evidence type="ECO:0000256" key="2">
    <source>
        <dbReference type="ARBA" id="ARBA00011900"/>
    </source>
</evidence>
<evidence type="ECO:0000256" key="7">
    <source>
        <dbReference type="ARBA" id="ARBA00047942"/>
    </source>
</evidence>
<gene>
    <name evidence="9" type="ORF">L933_08615</name>
</gene>
<comment type="similarity">
    <text evidence="1">Belongs to the N(4)/N(6)-methyltransferase family.</text>
</comment>
<dbReference type="Gene3D" id="3.40.50.150">
    <property type="entry name" value="Vaccinia Virus protein VP39"/>
    <property type="match status" value="1"/>
</dbReference>
<evidence type="ECO:0000256" key="1">
    <source>
        <dbReference type="ARBA" id="ARBA00006594"/>
    </source>
</evidence>